<organism evidence="2 3">
    <name type="scientific">Plasmodium chabaudi chabaudi</name>
    <dbReference type="NCBI Taxonomy" id="31271"/>
    <lineage>
        <taxon>Eukaryota</taxon>
        <taxon>Sar</taxon>
        <taxon>Alveolata</taxon>
        <taxon>Apicomplexa</taxon>
        <taxon>Aconoidasida</taxon>
        <taxon>Haemosporida</taxon>
        <taxon>Plasmodiidae</taxon>
        <taxon>Plasmodium</taxon>
        <taxon>Plasmodium (Vinckeia)</taxon>
    </lineage>
</organism>
<dbReference type="RefSeq" id="XP_016654122.1">
    <property type="nucleotide sequence ID" value="XM_016798751.1"/>
</dbReference>
<proteinExistence type="predicted"/>
<dbReference type="Proteomes" id="UP000071118">
    <property type="component" value="Chromosome 11"/>
</dbReference>
<dbReference type="OrthoDB" id="372331at2759"/>
<reference evidence="2" key="3">
    <citation type="submission" date="2019-05" db="EMBL/GenBank/DDBJ databases">
        <authorList>
            <consortium name="Pathogen Informatics"/>
        </authorList>
    </citation>
    <scope>NUCLEOTIDE SEQUENCE</scope>
    <source>
        <strain evidence="2">AS</strain>
        <strain evidence="1 4">CB</strain>
    </source>
</reference>
<protein>
    <submittedName>
        <fullName evidence="2">Fam-c protein</fullName>
    </submittedName>
</protein>
<dbReference type="KEGG" id="pcb:PCHAS_1146200"/>
<evidence type="ECO:0000313" key="4">
    <source>
        <dbReference type="Proteomes" id="UP000195489"/>
    </source>
</evidence>
<keyword evidence="3" id="KW-1185">Reference proteome</keyword>
<reference evidence="2 3" key="1">
    <citation type="journal article" date="2014" name="BMC Biol.">
        <title>A comprehensive evaluation of rodent malaria parasite genomes and gene expression.</title>
        <authorList>
            <person name="Otto T.D."/>
            <person name="Bohme U."/>
            <person name="Jackson A.P."/>
            <person name="Hunt M."/>
            <person name="Franke-Fayard B."/>
            <person name="Hoeijmakers W.A."/>
            <person name="Religa A.A."/>
            <person name="Robertson L."/>
            <person name="Sanders M."/>
            <person name="Ogun S.A."/>
            <person name="Cunningham D."/>
            <person name="Erhart A."/>
            <person name="Billker O."/>
            <person name="Khan S.M."/>
            <person name="Stunnenberg H.G."/>
            <person name="Langhorne J."/>
            <person name="Holder A.A."/>
            <person name="Waters A.P."/>
            <person name="Newbold C.I."/>
            <person name="Pain A."/>
            <person name="Berriman M."/>
            <person name="Janse C.J."/>
        </authorList>
    </citation>
    <scope>NUCLEOTIDE SEQUENCE [LARGE SCALE GENOMIC DNA]</scope>
    <source>
        <strain evidence="2 3">AS</strain>
    </source>
</reference>
<evidence type="ECO:0000313" key="2">
    <source>
        <dbReference type="EMBL" id="VTZ69455.1"/>
    </source>
</evidence>
<evidence type="ECO:0000313" key="3">
    <source>
        <dbReference type="Proteomes" id="UP000071118"/>
    </source>
</evidence>
<dbReference type="EMBL" id="LK022888">
    <property type="protein sequence ID" value="VTZ69455.1"/>
    <property type="molecule type" value="Genomic_DNA"/>
</dbReference>
<dbReference type="Proteomes" id="UP000195489">
    <property type="component" value="Unassembled WGS sequence"/>
</dbReference>
<sequence length="284" mass="32875">MNKKIYRLAIVVSYILLIVTIQCFTNNDDLNKYFKKNKNIHDEYETNSIDINNSGNFRYRSLSEHSIKDNYALVPTRFQAPSNNKKSKGYNCFNIFKRDKKANKSSNNNEPFLKEVVRVGNNLHNFHAKNPENLKLLSQLIESIEKQPSNNNESFLKEILLMKNNRHEFFENDSESVDILSQLKEGLSNHPSNSDESLLNELLMVGNNMHDFLGNDPEAVELLSKLIEKSEKQLSNNNKSLLKEALVAKNNKDCLFKNDPEALEILSQLKERLRNHPSKFKQSE</sequence>
<dbReference type="GeneID" id="27794930"/>
<accession>A0A077TMA3</accession>
<dbReference type="VEuPathDB" id="PlasmoDB:PCHAS_1146200"/>
<evidence type="ECO:0000313" key="1">
    <source>
        <dbReference type="EMBL" id="SCL85737.1"/>
    </source>
</evidence>
<dbReference type="EMBL" id="FMIM01000149">
    <property type="protein sequence ID" value="SCL85737.1"/>
    <property type="molecule type" value="Genomic_DNA"/>
</dbReference>
<reference evidence="2" key="2">
    <citation type="submission" date="2014-05" db="EMBL/GenBank/DDBJ databases">
        <authorList>
            <person name="Aslett M.A."/>
            <person name="De Silva N."/>
        </authorList>
    </citation>
    <scope>NUCLEOTIDE SEQUENCE</scope>
    <source>
        <strain evidence="2">AS</strain>
    </source>
</reference>
<dbReference type="AlphaFoldDB" id="A0A077TMA3"/>
<dbReference type="InterPro" id="IPR006491">
    <property type="entry name" value="PYST_C2"/>
</dbReference>
<name>A0A077TMA3_PLACU</name>
<dbReference type="NCBIfam" id="TIGR01604">
    <property type="entry name" value="PYST-C2"/>
    <property type="match status" value="2"/>
</dbReference>
<gene>
    <name evidence="2" type="ORF">PCHAS_1146200</name>
    <name evidence="1" type="ORF">PCHCB_000509000</name>
</gene>